<comment type="caution">
    <text evidence="2">The sequence shown here is derived from an EMBL/GenBank/DDBJ whole genome shotgun (WGS) entry which is preliminary data.</text>
</comment>
<protein>
    <submittedName>
        <fullName evidence="2">Uncharacterized protein</fullName>
    </submittedName>
</protein>
<feature type="transmembrane region" description="Helical" evidence="1">
    <location>
        <begin position="52"/>
        <end position="71"/>
    </location>
</feature>
<keyword evidence="1" id="KW-1133">Transmembrane helix</keyword>
<evidence type="ECO:0000256" key="1">
    <source>
        <dbReference type="SAM" id="Phobius"/>
    </source>
</evidence>
<gene>
    <name evidence="2" type="ORF">SDC9_128553</name>
</gene>
<sequence>MRAKVKEQKTIGLNCPTGALPRFIVRQGRVLRNRYDRHIRRTHKKRIHGAKFIDLLSNAIFVHSALADIFLDIFYEAAESDAFLDIAEAYILTFGFAFFRFYRRDQVDALYYGGFLRQRITEPRGSFVPIQIHHFSHGFSRGQGKYVI</sequence>
<evidence type="ECO:0000313" key="2">
    <source>
        <dbReference type="EMBL" id="MPM81500.1"/>
    </source>
</evidence>
<keyword evidence="1" id="KW-0472">Membrane</keyword>
<accession>A0A645CWG2</accession>
<keyword evidence="1" id="KW-0812">Transmembrane</keyword>
<feature type="transmembrane region" description="Helical" evidence="1">
    <location>
        <begin position="83"/>
        <end position="102"/>
    </location>
</feature>
<proteinExistence type="predicted"/>
<dbReference type="EMBL" id="VSSQ01030831">
    <property type="protein sequence ID" value="MPM81500.1"/>
    <property type="molecule type" value="Genomic_DNA"/>
</dbReference>
<organism evidence="2">
    <name type="scientific">bioreactor metagenome</name>
    <dbReference type="NCBI Taxonomy" id="1076179"/>
    <lineage>
        <taxon>unclassified sequences</taxon>
        <taxon>metagenomes</taxon>
        <taxon>ecological metagenomes</taxon>
    </lineage>
</organism>
<name>A0A645CWG2_9ZZZZ</name>
<reference evidence="2" key="1">
    <citation type="submission" date="2019-08" db="EMBL/GenBank/DDBJ databases">
        <authorList>
            <person name="Kucharzyk K."/>
            <person name="Murdoch R.W."/>
            <person name="Higgins S."/>
            <person name="Loffler F."/>
        </authorList>
    </citation>
    <scope>NUCLEOTIDE SEQUENCE</scope>
</reference>
<dbReference type="AlphaFoldDB" id="A0A645CWG2"/>